<accession>A0A3D8JS07</accession>
<feature type="transmembrane region" description="Helical" evidence="1">
    <location>
        <begin position="95"/>
        <end position="117"/>
    </location>
</feature>
<feature type="transmembrane region" description="Helical" evidence="1">
    <location>
        <begin position="209"/>
        <end position="227"/>
    </location>
</feature>
<keyword evidence="1" id="KW-0812">Transmembrane</keyword>
<evidence type="ECO:0000256" key="1">
    <source>
        <dbReference type="SAM" id="Phobius"/>
    </source>
</evidence>
<name>A0A3D8JS07_9BURK</name>
<protein>
    <recommendedName>
        <fullName evidence="4">DUF4386 family protein</fullName>
    </recommendedName>
</protein>
<dbReference type="Proteomes" id="UP000256838">
    <property type="component" value="Unassembled WGS sequence"/>
</dbReference>
<dbReference type="OrthoDB" id="9031427at2"/>
<feature type="transmembrane region" description="Helical" evidence="1">
    <location>
        <begin position="12"/>
        <end position="34"/>
    </location>
</feature>
<reference evidence="2 3" key="1">
    <citation type="submission" date="2018-08" db="EMBL/GenBank/DDBJ databases">
        <title>Paraburkholderia sp. DHOM06 isolated from forest soil.</title>
        <authorList>
            <person name="Gao Z.-H."/>
            <person name="Qiu L.-H."/>
        </authorList>
    </citation>
    <scope>NUCLEOTIDE SEQUENCE [LARGE SCALE GENOMIC DNA]</scope>
    <source>
        <strain evidence="2 3">DHOM06</strain>
    </source>
</reference>
<proteinExistence type="predicted"/>
<evidence type="ECO:0008006" key="4">
    <source>
        <dbReference type="Google" id="ProtNLM"/>
    </source>
</evidence>
<keyword evidence="1" id="KW-1133">Transmembrane helix</keyword>
<keyword evidence="1" id="KW-0472">Membrane</keyword>
<gene>
    <name evidence="2" type="ORF">DWV00_26995</name>
</gene>
<sequence length="244" mass="26072">MMNQTSSKIARLTAWSAIVGGLLAYANVGLSVAVTGSDAGMILHGASMLSLPSDTRDLFNWCMVADIFGFYLPFAVVGGYFLHVFRDELGALGNMVAFAIGLYIMVGIAGAAMQLGILDPLARTYAGGDDATKAAAAAAWSTVANATQNGLWWCEGPLVLFWTPIAANVLERAGWRGSFLLKFVGWGFGAFFLFGFFPGRDVLSNASELIVVLVLPLWMLLFGWQLLRRMRTSVEPNAGVAASS</sequence>
<dbReference type="AlphaFoldDB" id="A0A3D8JS07"/>
<comment type="caution">
    <text evidence="2">The sequence shown here is derived from an EMBL/GenBank/DDBJ whole genome shotgun (WGS) entry which is preliminary data.</text>
</comment>
<evidence type="ECO:0000313" key="3">
    <source>
        <dbReference type="Proteomes" id="UP000256838"/>
    </source>
</evidence>
<dbReference type="EMBL" id="QRGA01000017">
    <property type="protein sequence ID" value="RDU95893.1"/>
    <property type="molecule type" value="Genomic_DNA"/>
</dbReference>
<keyword evidence="3" id="KW-1185">Reference proteome</keyword>
<feature type="transmembrane region" description="Helical" evidence="1">
    <location>
        <begin position="179"/>
        <end position="197"/>
    </location>
</feature>
<evidence type="ECO:0000313" key="2">
    <source>
        <dbReference type="EMBL" id="RDU95893.1"/>
    </source>
</evidence>
<feature type="transmembrane region" description="Helical" evidence="1">
    <location>
        <begin position="150"/>
        <end position="170"/>
    </location>
</feature>
<organism evidence="2 3">
    <name type="scientific">Trinickia dinghuensis</name>
    <dbReference type="NCBI Taxonomy" id="2291023"/>
    <lineage>
        <taxon>Bacteria</taxon>
        <taxon>Pseudomonadati</taxon>
        <taxon>Pseudomonadota</taxon>
        <taxon>Betaproteobacteria</taxon>
        <taxon>Burkholderiales</taxon>
        <taxon>Burkholderiaceae</taxon>
        <taxon>Trinickia</taxon>
    </lineage>
</organism>
<feature type="transmembrane region" description="Helical" evidence="1">
    <location>
        <begin position="58"/>
        <end position="83"/>
    </location>
</feature>